<sequence length="146" mass="16799">MKIVRKTGRPPADAWSFRTGVGVDVRFGMPKYHCRYHGICRLDIDESDWMRRSAARCGTGKGWLMIPHAGFCLICFSRDSMTEKTIQTHFDGSFFRLENEIAFSDGLIHRIGYRVKLQAGNYRILEKEQGYSVLFRIISNLNTSTL</sequence>
<dbReference type="EMBL" id="PDUD01000024">
    <property type="protein sequence ID" value="PHN04783.1"/>
    <property type="molecule type" value="Genomic_DNA"/>
</dbReference>
<gene>
    <name evidence="1" type="ORF">CRP01_19930</name>
</gene>
<organism evidence="1 2">
    <name type="scientific">Flavilitoribacter nigricans (strain ATCC 23147 / DSM 23189 / NBRC 102662 / NCIMB 1420 / SS-2)</name>
    <name type="common">Lewinella nigricans</name>
    <dbReference type="NCBI Taxonomy" id="1122177"/>
    <lineage>
        <taxon>Bacteria</taxon>
        <taxon>Pseudomonadati</taxon>
        <taxon>Bacteroidota</taxon>
        <taxon>Saprospiria</taxon>
        <taxon>Saprospirales</taxon>
        <taxon>Lewinellaceae</taxon>
        <taxon>Flavilitoribacter</taxon>
    </lineage>
</organism>
<keyword evidence="2" id="KW-1185">Reference proteome</keyword>
<accession>A0A2D0NAI3</accession>
<reference evidence="1 2" key="1">
    <citation type="submission" date="2017-10" db="EMBL/GenBank/DDBJ databases">
        <title>The draft genome sequence of Lewinella nigricans NBRC 102662.</title>
        <authorList>
            <person name="Wang K."/>
        </authorList>
    </citation>
    <scope>NUCLEOTIDE SEQUENCE [LARGE SCALE GENOMIC DNA]</scope>
    <source>
        <strain evidence="1 2">NBRC 102662</strain>
    </source>
</reference>
<evidence type="ECO:0000313" key="1">
    <source>
        <dbReference type="EMBL" id="PHN04783.1"/>
    </source>
</evidence>
<evidence type="ECO:0000313" key="2">
    <source>
        <dbReference type="Proteomes" id="UP000223913"/>
    </source>
</evidence>
<dbReference type="Proteomes" id="UP000223913">
    <property type="component" value="Unassembled WGS sequence"/>
</dbReference>
<comment type="caution">
    <text evidence="1">The sequence shown here is derived from an EMBL/GenBank/DDBJ whole genome shotgun (WGS) entry which is preliminary data.</text>
</comment>
<name>A0A2D0NAI3_FLAN2</name>
<proteinExistence type="predicted"/>
<protein>
    <submittedName>
        <fullName evidence="1">Uncharacterized protein</fullName>
    </submittedName>
</protein>
<dbReference type="AlphaFoldDB" id="A0A2D0NAI3"/>